<keyword evidence="4" id="KW-0560">Oxidoreductase</keyword>
<comment type="cofactor">
    <cofactor evidence="1">
        <name>FAD</name>
        <dbReference type="ChEBI" id="CHEBI:57692"/>
    </cofactor>
</comment>
<dbReference type="Proteomes" id="UP000462055">
    <property type="component" value="Unassembled WGS sequence"/>
</dbReference>
<dbReference type="Gene3D" id="3.50.50.60">
    <property type="entry name" value="FAD/NAD(P)-binding domain"/>
    <property type="match status" value="2"/>
</dbReference>
<dbReference type="PANTHER" id="PTHR43557">
    <property type="entry name" value="APOPTOSIS-INDUCING FACTOR 1"/>
    <property type="match status" value="1"/>
</dbReference>
<keyword evidence="2" id="KW-0285">Flavoprotein</keyword>
<dbReference type="InterPro" id="IPR036188">
    <property type="entry name" value="FAD/NAD-bd_sf"/>
</dbReference>
<reference evidence="7" key="1">
    <citation type="submission" date="2019-12" db="EMBL/GenBank/DDBJ databases">
        <title>Actinomadura physcomitrii sp. nov., a novel actinomycete isolated from moss [Physcomitrium sphaericum (Ludw) Fuernr].</title>
        <authorList>
            <person name="Zhuang X."/>
        </authorList>
    </citation>
    <scope>NUCLEOTIDE SEQUENCE [LARGE SCALE GENOMIC DNA]</scope>
    <source>
        <strain evidence="7">LD22</strain>
    </source>
</reference>
<dbReference type="Pfam" id="PF14759">
    <property type="entry name" value="Reductase_C"/>
    <property type="match status" value="1"/>
</dbReference>
<keyword evidence="3" id="KW-0274">FAD</keyword>
<sequence length="420" mass="44487">MVGSSSERVTIVGGGAAGAECAARLRMADFAGEITILSADVHPPYELPSLSKGYLSGASGYDEVLLRPVSAYTEHDIDLQLNTRVKSIDTARHEVRLDDGRVLSYSKLVLATGGRPRPLLVPGAADSAHVFYLRTLNDADRLRSVITPTSSIAVIGGGYLGLEVASVARSMGAAVTVLEGLPRLLSRVTSPPVSEFFARLHRTEGVDLRLEAKVERIEDTPDGRVTIHLGDDAPIRADLVFASIGLLPSVQLGIAAGLEAENGIRVDEYGQTSVPDVYAAGDCTSHPDAQDGGFRRLESLPNAMETAATVAASIVGNPAPYVAVPWFWSEQYDVKLQTVGVYKQGDDAVVRGDERSGEPFSVFYLRGGEVRAADVISSPRDFAAAKTLVARRVAASAADLADRRVPLKALLRATAAVPSA</sequence>
<dbReference type="PANTHER" id="PTHR43557:SF2">
    <property type="entry name" value="RIESKE DOMAIN-CONTAINING PROTEIN-RELATED"/>
    <property type="match status" value="1"/>
</dbReference>
<evidence type="ECO:0000313" key="7">
    <source>
        <dbReference type="EMBL" id="MWA04840.1"/>
    </source>
</evidence>
<evidence type="ECO:0000256" key="1">
    <source>
        <dbReference type="ARBA" id="ARBA00001974"/>
    </source>
</evidence>
<evidence type="ECO:0000259" key="5">
    <source>
        <dbReference type="Pfam" id="PF07992"/>
    </source>
</evidence>
<dbReference type="SUPFAM" id="SSF55424">
    <property type="entry name" value="FAD/NAD-linked reductases, dimerisation (C-terminal) domain"/>
    <property type="match status" value="1"/>
</dbReference>
<dbReference type="Pfam" id="PF07992">
    <property type="entry name" value="Pyr_redox_2"/>
    <property type="match status" value="1"/>
</dbReference>
<dbReference type="InterPro" id="IPR023753">
    <property type="entry name" value="FAD/NAD-binding_dom"/>
</dbReference>
<organism evidence="7 8">
    <name type="scientific">Actinomadura physcomitrii</name>
    <dbReference type="NCBI Taxonomy" id="2650748"/>
    <lineage>
        <taxon>Bacteria</taxon>
        <taxon>Bacillati</taxon>
        <taxon>Actinomycetota</taxon>
        <taxon>Actinomycetes</taxon>
        <taxon>Streptosporangiales</taxon>
        <taxon>Thermomonosporaceae</taxon>
        <taxon>Actinomadura</taxon>
    </lineage>
</organism>
<evidence type="ECO:0008006" key="9">
    <source>
        <dbReference type="Google" id="ProtNLM"/>
    </source>
</evidence>
<dbReference type="PRINTS" id="PR00411">
    <property type="entry name" value="PNDRDTASEI"/>
</dbReference>
<comment type="caution">
    <text evidence="7">The sequence shown here is derived from an EMBL/GenBank/DDBJ whole genome shotgun (WGS) entry which is preliminary data.</text>
</comment>
<evidence type="ECO:0000259" key="6">
    <source>
        <dbReference type="Pfam" id="PF14759"/>
    </source>
</evidence>
<dbReference type="InterPro" id="IPR050446">
    <property type="entry name" value="FAD-oxidoreductase/Apoptosis"/>
</dbReference>
<dbReference type="AlphaFoldDB" id="A0A6I4MIW9"/>
<protein>
    <recommendedName>
        <fullName evidence="9">Pyridine nucleotide-disulfide oxidoreductase</fullName>
    </recommendedName>
</protein>
<accession>A0A6I4MIW9</accession>
<dbReference type="InterPro" id="IPR028202">
    <property type="entry name" value="Reductase_C"/>
</dbReference>
<dbReference type="PRINTS" id="PR00368">
    <property type="entry name" value="FADPNR"/>
</dbReference>
<keyword evidence="8" id="KW-1185">Reference proteome</keyword>
<name>A0A6I4MIW9_9ACTN</name>
<feature type="domain" description="FAD/NAD(P)-binding" evidence="5">
    <location>
        <begin position="8"/>
        <end position="306"/>
    </location>
</feature>
<proteinExistence type="predicted"/>
<dbReference type="Gene3D" id="3.30.390.30">
    <property type="match status" value="1"/>
</dbReference>
<dbReference type="RefSeq" id="WP_151597344.1">
    <property type="nucleotide sequence ID" value="NZ_WBMS02000031.1"/>
</dbReference>
<dbReference type="GO" id="GO:0005737">
    <property type="term" value="C:cytoplasm"/>
    <property type="evidence" value="ECO:0007669"/>
    <property type="project" value="TreeGrafter"/>
</dbReference>
<evidence type="ECO:0000313" key="8">
    <source>
        <dbReference type="Proteomes" id="UP000462055"/>
    </source>
</evidence>
<evidence type="ECO:0000256" key="2">
    <source>
        <dbReference type="ARBA" id="ARBA00022630"/>
    </source>
</evidence>
<evidence type="ECO:0000256" key="4">
    <source>
        <dbReference type="ARBA" id="ARBA00023002"/>
    </source>
</evidence>
<dbReference type="GO" id="GO:0016651">
    <property type="term" value="F:oxidoreductase activity, acting on NAD(P)H"/>
    <property type="evidence" value="ECO:0007669"/>
    <property type="project" value="TreeGrafter"/>
</dbReference>
<dbReference type="SUPFAM" id="SSF51905">
    <property type="entry name" value="FAD/NAD(P)-binding domain"/>
    <property type="match status" value="2"/>
</dbReference>
<feature type="domain" description="Reductase C-terminal" evidence="6">
    <location>
        <begin position="326"/>
        <end position="411"/>
    </location>
</feature>
<evidence type="ECO:0000256" key="3">
    <source>
        <dbReference type="ARBA" id="ARBA00022827"/>
    </source>
</evidence>
<dbReference type="EMBL" id="WBMS02000031">
    <property type="protein sequence ID" value="MWA04840.1"/>
    <property type="molecule type" value="Genomic_DNA"/>
</dbReference>
<gene>
    <name evidence="7" type="ORF">F8568_031615</name>
</gene>
<dbReference type="InterPro" id="IPR016156">
    <property type="entry name" value="FAD/NAD-linked_Rdtase_dimer_sf"/>
</dbReference>